<comment type="caution">
    <text evidence="2">The sequence shown here is derived from an EMBL/GenBank/DDBJ whole genome shotgun (WGS) entry which is preliminary data.</text>
</comment>
<gene>
    <name evidence="2" type="ORF">Tdes44962_MAKER10402</name>
</gene>
<feature type="compositionally biased region" description="Acidic residues" evidence="1">
    <location>
        <begin position="16"/>
        <end position="36"/>
    </location>
</feature>
<feature type="region of interest" description="Disordered" evidence="1">
    <location>
        <begin position="1"/>
        <end position="186"/>
    </location>
</feature>
<keyword evidence="3" id="KW-1185">Reference proteome</keyword>
<accession>A0A9W7SIR9</accession>
<evidence type="ECO:0000313" key="3">
    <source>
        <dbReference type="Proteomes" id="UP001138500"/>
    </source>
</evidence>
<feature type="compositionally biased region" description="Low complexity" evidence="1">
    <location>
        <begin position="59"/>
        <end position="72"/>
    </location>
</feature>
<sequence>MPADVAAAGPAAAVQDDAEDDEADDGQDLDDGEEELGLAVALDAEEVDDDDEHEEDGDPGVVVDAAVRPVVDGEGGRDDLQREHDEPLQGVAGVSRSARQRSGRGAGGVIGDLLPAHGEAPGGIQEAGRVGGEGAGDGEQDGHLAQGVDGAVHHDADEDEGDEEGGGPALGQGAAAADEQAGADAAADGDHLQVTALEVGELAVASAALDVEDAAVGADGALGGGVGIGVALEAVDEARGPGGAVFLVMAIFGGEGGGAFGRVVQVHVFLMVRHVRSS</sequence>
<organism evidence="2 3">
    <name type="scientific">Teratosphaeria destructans</name>
    <dbReference type="NCBI Taxonomy" id="418781"/>
    <lineage>
        <taxon>Eukaryota</taxon>
        <taxon>Fungi</taxon>
        <taxon>Dikarya</taxon>
        <taxon>Ascomycota</taxon>
        <taxon>Pezizomycotina</taxon>
        <taxon>Dothideomycetes</taxon>
        <taxon>Dothideomycetidae</taxon>
        <taxon>Mycosphaerellales</taxon>
        <taxon>Teratosphaeriaceae</taxon>
        <taxon>Teratosphaeria</taxon>
    </lineage>
</organism>
<feature type="compositionally biased region" description="Acidic residues" evidence="1">
    <location>
        <begin position="43"/>
        <end position="58"/>
    </location>
</feature>
<evidence type="ECO:0000313" key="2">
    <source>
        <dbReference type="EMBL" id="KAH9811192.1"/>
    </source>
</evidence>
<dbReference type="Proteomes" id="UP001138500">
    <property type="component" value="Unassembled WGS sequence"/>
</dbReference>
<reference evidence="2 3" key="1">
    <citation type="journal article" date="2018" name="IMA Fungus">
        <title>IMA Genome-F 10: Nine draft genome sequences of Claviceps purpurea s.lat., including C. arundinis, C. humidiphila, and C. cf. spartinae, pseudomolecules for the pitch canker pathogen Fusarium circinatum, draft genome of Davidsoniella eucalypti, Grosmannia galeiformis, Quambalaria eucalypti, and Teratosphaeria destructans.</title>
        <authorList>
            <person name="Wingfield B.D."/>
            <person name="Liu M."/>
            <person name="Nguyen H.D."/>
            <person name="Lane F.A."/>
            <person name="Morgan S.W."/>
            <person name="De Vos L."/>
            <person name="Wilken P.M."/>
            <person name="Duong T.A."/>
            <person name="Aylward J."/>
            <person name="Coetzee M.P."/>
            <person name="Dadej K."/>
            <person name="De Beer Z.W."/>
            <person name="Findlay W."/>
            <person name="Havenga M."/>
            <person name="Kolarik M."/>
            <person name="Menzies J.G."/>
            <person name="Naidoo K."/>
            <person name="Pochopski O."/>
            <person name="Shoukouhi P."/>
            <person name="Santana Q.C."/>
            <person name="Seifert K.A."/>
            <person name="Soal N."/>
            <person name="Steenkamp E.T."/>
            <person name="Tatham C.T."/>
            <person name="van der Nest M.A."/>
            <person name="Wingfield M.J."/>
        </authorList>
    </citation>
    <scope>NUCLEOTIDE SEQUENCE [LARGE SCALE GENOMIC DNA]</scope>
    <source>
        <strain evidence="2">CMW44962</strain>
    </source>
</reference>
<dbReference type="AlphaFoldDB" id="A0A9W7SIR9"/>
<protein>
    <submittedName>
        <fullName evidence="2">Uncharacterized protein</fullName>
    </submittedName>
</protein>
<dbReference type="EMBL" id="RIBY02002487">
    <property type="protein sequence ID" value="KAH9811192.1"/>
    <property type="molecule type" value="Genomic_DNA"/>
</dbReference>
<reference evidence="2 3" key="2">
    <citation type="journal article" date="2021" name="Curr. Genet.">
        <title>Genetic response to nitrogen starvation in the aggressive Eucalyptus foliar pathogen Teratosphaeria destructans.</title>
        <authorList>
            <person name="Havenga M."/>
            <person name="Wingfield B.D."/>
            <person name="Wingfield M.J."/>
            <person name="Dreyer L.L."/>
            <person name="Roets F."/>
            <person name="Aylward J."/>
        </authorList>
    </citation>
    <scope>NUCLEOTIDE SEQUENCE [LARGE SCALE GENOMIC DNA]</scope>
    <source>
        <strain evidence="2">CMW44962</strain>
    </source>
</reference>
<feature type="compositionally biased region" description="Low complexity" evidence="1">
    <location>
        <begin position="171"/>
        <end position="186"/>
    </location>
</feature>
<feature type="compositionally biased region" description="Basic and acidic residues" evidence="1">
    <location>
        <begin position="74"/>
        <end position="87"/>
    </location>
</feature>
<evidence type="ECO:0000256" key="1">
    <source>
        <dbReference type="SAM" id="MobiDB-lite"/>
    </source>
</evidence>
<feature type="compositionally biased region" description="Low complexity" evidence="1">
    <location>
        <begin position="1"/>
        <end position="15"/>
    </location>
</feature>
<proteinExistence type="predicted"/>
<name>A0A9W7SIR9_9PEZI</name>